<keyword evidence="2" id="KW-1185">Reference proteome</keyword>
<protein>
    <submittedName>
        <fullName evidence="1">Uncharacterized protein</fullName>
    </submittedName>
</protein>
<accession>A0A6A6DRM7</accession>
<sequence>MSSDEEELVSSNAKTTLGHFDRDTLTTLAIHHRLHLPSIYRKAKRSGRMITSKSIRGSYFQRSDLPSPAVLRKYSRRSLVVSKIQSFSQHRFLYLWPNGHCTRATGGKGRAGSGECLCVTCLCDPRMTISSPLNWSTEFVDRYERTHDLELVTMISLLGSGLWILQSLVI</sequence>
<proteinExistence type="predicted"/>
<dbReference type="EMBL" id="ML994652">
    <property type="protein sequence ID" value="KAF2181565.1"/>
    <property type="molecule type" value="Genomic_DNA"/>
</dbReference>
<reference evidence="1" key="1">
    <citation type="journal article" date="2020" name="Stud. Mycol.">
        <title>101 Dothideomycetes genomes: a test case for predicting lifestyles and emergence of pathogens.</title>
        <authorList>
            <person name="Haridas S."/>
            <person name="Albert R."/>
            <person name="Binder M."/>
            <person name="Bloem J."/>
            <person name="Labutti K."/>
            <person name="Salamov A."/>
            <person name="Andreopoulos B."/>
            <person name="Baker S."/>
            <person name="Barry K."/>
            <person name="Bills G."/>
            <person name="Bluhm B."/>
            <person name="Cannon C."/>
            <person name="Castanera R."/>
            <person name="Culley D."/>
            <person name="Daum C."/>
            <person name="Ezra D."/>
            <person name="Gonzalez J."/>
            <person name="Henrissat B."/>
            <person name="Kuo A."/>
            <person name="Liang C."/>
            <person name="Lipzen A."/>
            <person name="Lutzoni F."/>
            <person name="Magnuson J."/>
            <person name="Mondo S."/>
            <person name="Nolan M."/>
            <person name="Ohm R."/>
            <person name="Pangilinan J."/>
            <person name="Park H.-J."/>
            <person name="Ramirez L."/>
            <person name="Alfaro M."/>
            <person name="Sun H."/>
            <person name="Tritt A."/>
            <person name="Yoshinaga Y."/>
            <person name="Zwiers L.-H."/>
            <person name="Turgeon B."/>
            <person name="Goodwin S."/>
            <person name="Spatafora J."/>
            <person name="Crous P."/>
            <person name="Grigoriev I."/>
        </authorList>
    </citation>
    <scope>NUCLEOTIDE SEQUENCE</scope>
    <source>
        <strain evidence="1">CBS 207.26</strain>
    </source>
</reference>
<dbReference type="AlphaFoldDB" id="A0A6A6DRM7"/>
<dbReference type="Proteomes" id="UP000800200">
    <property type="component" value="Unassembled WGS sequence"/>
</dbReference>
<gene>
    <name evidence="1" type="ORF">K469DRAFT_260272</name>
</gene>
<organism evidence="1 2">
    <name type="scientific">Zopfia rhizophila CBS 207.26</name>
    <dbReference type="NCBI Taxonomy" id="1314779"/>
    <lineage>
        <taxon>Eukaryota</taxon>
        <taxon>Fungi</taxon>
        <taxon>Dikarya</taxon>
        <taxon>Ascomycota</taxon>
        <taxon>Pezizomycotina</taxon>
        <taxon>Dothideomycetes</taxon>
        <taxon>Dothideomycetes incertae sedis</taxon>
        <taxon>Zopfiaceae</taxon>
        <taxon>Zopfia</taxon>
    </lineage>
</organism>
<evidence type="ECO:0000313" key="1">
    <source>
        <dbReference type="EMBL" id="KAF2181565.1"/>
    </source>
</evidence>
<evidence type="ECO:0000313" key="2">
    <source>
        <dbReference type="Proteomes" id="UP000800200"/>
    </source>
</evidence>
<name>A0A6A6DRM7_9PEZI</name>